<accession>A0ABN2Y8L7</accession>
<gene>
    <name evidence="1" type="ORF">GCM10009843_18680</name>
</gene>
<dbReference type="EMBL" id="BAAAQQ010000011">
    <property type="protein sequence ID" value="GAA2123142.1"/>
    <property type="molecule type" value="Genomic_DNA"/>
</dbReference>
<name>A0ABN2Y8L7_9ACTN</name>
<dbReference type="Proteomes" id="UP001500575">
    <property type="component" value="Unassembled WGS sequence"/>
</dbReference>
<reference evidence="1 2" key="1">
    <citation type="journal article" date="2019" name="Int. J. Syst. Evol. Microbiol.">
        <title>The Global Catalogue of Microorganisms (GCM) 10K type strain sequencing project: providing services to taxonomists for standard genome sequencing and annotation.</title>
        <authorList>
            <consortium name="The Broad Institute Genomics Platform"/>
            <consortium name="The Broad Institute Genome Sequencing Center for Infectious Disease"/>
            <person name="Wu L."/>
            <person name="Ma J."/>
        </authorList>
    </citation>
    <scope>NUCLEOTIDE SEQUENCE [LARGE SCALE GENOMIC DNA]</scope>
    <source>
        <strain evidence="1 2">JCM 16021</strain>
    </source>
</reference>
<sequence>MVAATAPAAAAASPPPAYLSVSGAIGALQARPNFQWTWSFTLDSITIANNGPAIDPGRLYLRIRFQGNEMKAPNLQVNELRHPASDSWDGLTLATSGAGPHAELVYYNAAQIPADTTVTFSSLSLQTPETSFPQPGTLIVAVSSTGRTVTAPLTLEVPTDRRVDFHPGTSRLGTVNGRSAIGFEGASISVVGPDPLVGADFLRLRIRFIPDQSTSSELLDLYPARAQGGAVPNGALTWTPEFGSLPDAILEWSAELTRRDGTTATIPLADGDWVGVGQSVTNLPGQFWVEVWADQRNDFWWDRWVLISP</sequence>
<proteinExistence type="predicted"/>
<organism evidence="1 2">
    <name type="scientific">Nocardioides bigeumensis</name>
    <dbReference type="NCBI Taxonomy" id="433657"/>
    <lineage>
        <taxon>Bacteria</taxon>
        <taxon>Bacillati</taxon>
        <taxon>Actinomycetota</taxon>
        <taxon>Actinomycetes</taxon>
        <taxon>Propionibacteriales</taxon>
        <taxon>Nocardioidaceae</taxon>
        <taxon>Nocardioides</taxon>
    </lineage>
</organism>
<protein>
    <recommendedName>
        <fullName evidence="3">DNRLRE domain-containing protein</fullName>
    </recommendedName>
</protein>
<evidence type="ECO:0000313" key="1">
    <source>
        <dbReference type="EMBL" id="GAA2123142.1"/>
    </source>
</evidence>
<comment type="caution">
    <text evidence="1">The sequence shown here is derived from an EMBL/GenBank/DDBJ whole genome shotgun (WGS) entry which is preliminary data.</text>
</comment>
<evidence type="ECO:0008006" key="3">
    <source>
        <dbReference type="Google" id="ProtNLM"/>
    </source>
</evidence>
<keyword evidence="2" id="KW-1185">Reference proteome</keyword>
<evidence type="ECO:0000313" key="2">
    <source>
        <dbReference type="Proteomes" id="UP001500575"/>
    </source>
</evidence>